<reference evidence="2" key="1">
    <citation type="journal article" date="2015" name="Nat. Genet.">
        <title>The genome and transcriptome of the zoonotic hookworm Ancylostoma ceylanicum identify infection-specific gene families.</title>
        <authorList>
            <person name="Schwarz E.M."/>
            <person name="Hu Y."/>
            <person name="Antoshechkin I."/>
            <person name="Miller M.M."/>
            <person name="Sternberg P.W."/>
            <person name="Aroian R.V."/>
        </authorList>
    </citation>
    <scope>NUCLEOTIDE SEQUENCE</scope>
    <source>
        <strain evidence="2">HY135</strain>
    </source>
</reference>
<evidence type="ECO:0000313" key="2">
    <source>
        <dbReference type="Proteomes" id="UP000024635"/>
    </source>
</evidence>
<proteinExistence type="predicted"/>
<organism evidence="1 2">
    <name type="scientific">Ancylostoma ceylanicum</name>
    <dbReference type="NCBI Taxonomy" id="53326"/>
    <lineage>
        <taxon>Eukaryota</taxon>
        <taxon>Metazoa</taxon>
        <taxon>Ecdysozoa</taxon>
        <taxon>Nematoda</taxon>
        <taxon>Chromadorea</taxon>
        <taxon>Rhabditida</taxon>
        <taxon>Rhabditina</taxon>
        <taxon>Rhabditomorpha</taxon>
        <taxon>Strongyloidea</taxon>
        <taxon>Ancylostomatidae</taxon>
        <taxon>Ancylostomatinae</taxon>
        <taxon>Ancylostoma</taxon>
    </lineage>
</organism>
<name>A0A016UTW2_9BILA</name>
<dbReference type="EMBL" id="JARK01001363">
    <property type="protein sequence ID" value="EYC18595.1"/>
    <property type="molecule type" value="Genomic_DNA"/>
</dbReference>
<accession>A0A016UTW2</accession>
<protein>
    <submittedName>
        <fullName evidence="1">Uncharacterized protein</fullName>
    </submittedName>
</protein>
<dbReference type="Proteomes" id="UP000024635">
    <property type="component" value="Unassembled WGS sequence"/>
</dbReference>
<evidence type="ECO:0000313" key="1">
    <source>
        <dbReference type="EMBL" id="EYC18595.1"/>
    </source>
</evidence>
<sequence length="100" mass="11738">MVDASVSLLTNHAMHPSTRLILHVGSQSDRNLDVESNVLVDCERTTRPIFDGKPTLKAQFKDRIWQNEVRYRSRLLRIQQTPPPFRDFRIVVMRKPRVIK</sequence>
<dbReference type="AlphaFoldDB" id="A0A016UTW2"/>
<gene>
    <name evidence="1" type="primary">Acey_s0027.g1603</name>
    <name evidence="1" type="ORF">Y032_0027g1603</name>
</gene>
<comment type="caution">
    <text evidence="1">The sequence shown here is derived from an EMBL/GenBank/DDBJ whole genome shotgun (WGS) entry which is preliminary data.</text>
</comment>
<dbReference type="OrthoDB" id="5822988at2759"/>
<keyword evidence="2" id="KW-1185">Reference proteome</keyword>